<dbReference type="AlphaFoldDB" id="A0A849CD24"/>
<name>A0A849CD24_9NOCA</name>
<keyword evidence="2" id="KW-1185">Reference proteome</keyword>
<organism evidence="1 2">
    <name type="scientific">Nocardia uniformis</name>
    <dbReference type="NCBI Taxonomy" id="53432"/>
    <lineage>
        <taxon>Bacteria</taxon>
        <taxon>Bacillati</taxon>
        <taxon>Actinomycetota</taxon>
        <taxon>Actinomycetes</taxon>
        <taxon>Mycobacteriales</taxon>
        <taxon>Nocardiaceae</taxon>
        <taxon>Nocardia</taxon>
    </lineage>
</organism>
<protein>
    <submittedName>
        <fullName evidence="1">DUF4254 domain-containing protein</fullName>
    </submittedName>
</protein>
<dbReference type="Proteomes" id="UP000586827">
    <property type="component" value="Unassembled WGS sequence"/>
</dbReference>
<comment type="caution">
    <text evidence="1">The sequence shown here is derived from an EMBL/GenBank/DDBJ whole genome shotgun (WGS) entry which is preliminary data.</text>
</comment>
<gene>
    <name evidence="1" type="ORF">HLB23_31305</name>
</gene>
<evidence type="ECO:0000313" key="1">
    <source>
        <dbReference type="EMBL" id="NNH74285.1"/>
    </source>
</evidence>
<proteinExistence type="predicted"/>
<dbReference type="EMBL" id="JABELX010000013">
    <property type="protein sequence ID" value="NNH74285.1"/>
    <property type="molecule type" value="Genomic_DNA"/>
</dbReference>
<accession>A0A849CD24</accession>
<evidence type="ECO:0000313" key="2">
    <source>
        <dbReference type="Proteomes" id="UP000586827"/>
    </source>
</evidence>
<sequence>MWRVGGRGSHVETRPLLPNWHELLAAFCGHIGDQPEDHMVTRWARLLAELHLARRQQPDRIAEIDHRRAHIVTCIDDFVVIRSRRGATSSGESLGSVVDAMAAAHVRAVHLLRTVEDVSDDRVHAAWFRLASMADGWTDRVAGVIEQPVRRTA</sequence>
<reference evidence="1 2" key="1">
    <citation type="submission" date="2020-05" db="EMBL/GenBank/DDBJ databases">
        <title>MicrobeNet Type strains.</title>
        <authorList>
            <person name="Nicholson A.C."/>
        </authorList>
    </citation>
    <scope>NUCLEOTIDE SEQUENCE [LARGE SCALE GENOMIC DNA]</scope>
    <source>
        <strain evidence="1 2">JCM 3224</strain>
    </source>
</reference>